<evidence type="ECO:0000256" key="4">
    <source>
        <dbReference type="SAM" id="MobiDB-lite"/>
    </source>
</evidence>
<dbReference type="EMBL" id="JBBPBM010000008">
    <property type="protein sequence ID" value="KAK8572067.1"/>
    <property type="molecule type" value="Genomic_DNA"/>
</dbReference>
<dbReference type="PANTHER" id="PTHR31636">
    <property type="entry name" value="OSJNBA0084A10.13 PROTEIN-RELATED"/>
    <property type="match status" value="1"/>
</dbReference>
<sequence>MGNDVSSSDDFNFYAPPDKLSSSDKEFQSFYGGVRGKESDFDGVEAWGETGAVDSLRSDYDYSGDESMAATGFGFSKLGQQQQQQQQNHTDYGLLGGLSFNAQSPLIPFDEIAEIGRINNVVCADFNETKKGKQQPLCLSSLGLLNNYGNGFKRLHGKTRTDDDTTVSDARDDKDRKFSTEEIMRIAGEMFIKSCGQTVDGISMIGHPFNVCFSGLSGQERRDVELAMLLLAAADKLGCQQYESASRLLKQCNYMSSKNGNPVQRVVYYFTEALREKIERSSTKGLKWRPLFNIDEAVMIMNPTVLACHRELPFVMVTQFAGIQAIAEHVADAKKVHIIDLEIRHGAHWTILMQALASQQQECALELLKITAVSTEEKDLVEKTGKRLSSFAQSMGIPFAFKVVMVSDMLDLKEDLFEIDVEESIVAYAAFTFRRMLVMPNRIENIMRVLRFLNPCLMVVTEIEANHNSPIFVNRFIEVLFFFSAYFDCAATCMKEDTKNREIMESVFFGEGIRNMIATEGDERKVRHVKFDVWRAFFVRYMMEEAELSTSSMYQVDLILKSFACGSSCTLDMNGKSLLIGWKGTPMHSISVWKFL</sequence>
<comment type="caution">
    <text evidence="5">The sequence shown here is derived from an EMBL/GenBank/DDBJ whole genome shotgun (WGS) entry which is preliminary data.</text>
</comment>
<protein>
    <recommendedName>
        <fullName evidence="7">DELLA protein RGL1-like</fullName>
    </recommendedName>
</protein>
<feature type="region of interest" description="SAW" evidence="3">
    <location>
        <begin position="518"/>
        <end position="594"/>
    </location>
</feature>
<proteinExistence type="inferred from homology"/>
<comment type="caution">
    <text evidence="3">Lacks conserved residue(s) required for the propagation of feature annotation.</text>
</comment>
<keyword evidence="2" id="KW-0804">Transcription</keyword>
<reference evidence="5 6" key="1">
    <citation type="journal article" date="2024" name="G3 (Bethesda)">
        <title>Genome assembly of Hibiscus sabdariffa L. provides insights into metabolisms of medicinal natural products.</title>
        <authorList>
            <person name="Kim T."/>
        </authorList>
    </citation>
    <scope>NUCLEOTIDE SEQUENCE [LARGE SCALE GENOMIC DNA]</scope>
    <source>
        <strain evidence="5">TK-2024</strain>
        <tissue evidence="5">Old leaves</tissue>
    </source>
</reference>
<evidence type="ECO:0008006" key="7">
    <source>
        <dbReference type="Google" id="ProtNLM"/>
    </source>
</evidence>
<comment type="similarity">
    <text evidence="3">Belongs to the GRAS family.</text>
</comment>
<keyword evidence="1" id="KW-0805">Transcription regulation</keyword>
<organism evidence="5 6">
    <name type="scientific">Hibiscus sabdariffa</name>
    <name type="common">roselle</name>
    <dbReference type="NCBI Taxonomy" id="183260"/>
    <lineage>
        <taxon>Eukaryota</taxon>
        <taxon>Viridiplantae</taxon>
        <taxon>Streptophyta</taxon>
        <taxon>Embryophyta</taxon>
        <taxon>Tracheophyta</taxon>
        <taxon>Spermatophyta</taxon>
        <taxon>Magnoliopsida</taxon>
        <taxon>eudicotyledons</taxon>
        <taxon>Gunneridae</taxon>
        <taxon>Pentapetalae</taxon>
        <taxon>rosids</taxon>
        <taxon>malvids</taxon>
        <taxon>Malvales</taxon>
        <taxon>Malvaceae</taxon>
        <taxon>Malvoideae</taxon>
        <taxon>Hibiscus</taxon>
    </lineage>
</organism>
<keyword evidence="6" id="KW-1185">Reference proteome</keyword>
<evidence type="ECO:0000313" key="6">
    <source>
        <dbReference type="Proteomes" id="UP001472677"/>
    </source>
</evidence>
<gene>
    <name evidence="5" type="ORF">V6N12_028129</name>
</gene>
<evidence type="ECO:0000256" key="2">
    <source>
        <dbReference type="ARBA" id="ARBA00023163"/>
    </source>
</evidence>
<feature type="region of interest" description="Leucine repeat II (LRII)" evidence="3">
    <location>
        <begin position="383"/>
        <end position="415"/>
    </location>
</feature>
<feature type="compositionally biased region" description="Polar residues" evidence="4">
    <location>
        <begin position="1"/>
        <end position="10"/>
    </location>
</feature>
<name>A0ABR2F508_9ROSI</name>
<evidence type="ECO:0000256" key="3">
    <source>
        <dbReference type="PROSITE-ProRule" id="PRU01191"/>
    </source>
</evidence>
<evidence type="ECO:0000313" key="5">
    <source>
        <dbReference type="EMBL" id="KAK8572067.1"/>
    </source>
</evidence>
<evidence type="ECO:0000256" key="1">
    <source>
        <dbReference type="ARBA" id="ARBA00023015"/>
    </source>
</evidence>
<dbReference type="InterPro" id="IPR005202">
    <property type="entry name" value="TF_GRAS"/>
</dbReference>
<dbReference type="Pfam" id="PF03514">
    <property type="entry name" value="GRAS"/>
    <property type="match status" value="1"/>
</dbReference>
<feature type="short sequence motif" description="VHIID" evidence="3">
    <location>
        <begin position="336"/>
        <end position="340"/>
    </location>
</feature>
<feature type="region of interest" description="Disordered" evidence="4">
    <location>
        <begin position="1"/>
        <end position="24"/>
    </location>
</feature>
<dbReference type="Proteomes" id="UP001472677">
    <property type="component" value="Unassembled WGS sequence"/>
</dbReference>
<dbReference type="PROSITE" id="PS50985">
    <property type="entry name" value="GRAS"/>
    <property type="match status" value="1"/>
</dbReference>
<accession>A0ABR2F508</accession>